<reference evidence="3" key="1">
    <citation type="submission" date="2023-03" db="EMBL/GenBank/DDBJ databases">
        <title>Massive genome expansion in bonnet fungi (Mycena s.s.) driven by repeated elements and novel gene families across ecological guilds.</title>
        <authorList>
            <consortium name="Lawrence Berkeley National Laboratory"/>
            <person name="Harder C.B."/>
            <person name="Miyauchi S."/>
            <person name="Viragh M."/>
            <person name="Kuo A."/>
            <person name="Thoen E."/>
            <person name="Andreopoulos B."/>
            <person name="Lu D."/>
            <person name="Skrede I."/>
            <person name="Drula E."/>
            <person name="Henrissat B."/>
            <person name="Morin E."/>
            <person name="Kohler A."/>
            <person name="Barry K."/>
            <person name="LaButti K."/>
            <person name="Morin E."/>
            <person name="Salamov A."/>
            <person name="Lipzen A."/>
            <person name="Mereny Z."/>
            <person name="Hegedus B."/>
            <person name="Baldrian P."/>
            <person name="Stursova M."/>
            <person name="Weitz H."/>
            <person name="Taylor A."/>
            <person name="Grigoriev I.V."/>
            <person name="Nagy L.G."/>
            <person name="Martin F."/>
            <person name="Kauserud H."/>
        </authorList>
    </citation>
    <scope>NUCLEOTIDE SEQUENCE</scope>
    <source>
        <strain evidence="3">CBHHK200</strain>
    </source>
</reference>
<evidence type="ECO:0000313" key="3">
    <source>
        <dbReference type="EMBL" id="KAJ7016231.1"/>
    </source>
</evidence>
<feature type="region of interest" description="Disordered" evidence="1">
    <location>
        <begin position="370"/>
        <end position="420"/>
    </location>
</feature>
<evidence type="ECO:0000256" key="1">
    <source>
        <dbReference type="SAM" id="MobiDB-lite"/>
    </source>
</evidence>
<feature type="region of interest" description="Disordered" evidence="1">
    <location>
        <begin position="301"/>
        <end position="320"/>
    </location>
</feature>
<feature type="compositionally biased region" description="Basic residues" evidence="1">
    <location>
        <begin position="409"/>
        <end position="420"/>
    </location>
</feature>
<dbReference type="InterPro" id="IPR018306">
    <property type="entry name" value="Phage_T5_Orf172_DNA-bd"/>
</dbReference>
<dbReference type="AlphaFoldDB" id="A0AAD6RVU1"/>
<gene>
    <name evidence="3" type="ORF">C8F04DRAFT_1202830</name>
</gene>
<evidence type="ECO:0000259" key="2">
    <source>
        <dbReference type="Pfam" id="PF10544"/>
    </source>
</evidence>
<protein>
    <recommendedName>
        <fullName evidence="2">Bacteriophage T5 Orf172 DNA-binding domain-containing protein</fullName>
    </recommendedName>
</protein>
<dbReference type="EMBL" id="JARJCM010000552">
    <property type="protein sequence ID" value="KAJ7016231.1"/>
    <property type="molecule type" value="Genomic_DNA"/>
</dbReference>
<evidence type="ECO:0000313" key="4">
    <source>
        <dbReference type="Proteomes" id="UP001218188"/>
    </source>
</evidence>
<organism evidence="3 4">
    <name type="scientific">Mycena alexandri</name>
    <dbReference type="NCBI Taxonomy" id="1745969"/>
    <lineage>
        <taxon>Eukaryota</taxon>
        <taxon>Fungi</taxon>
        <taxon>Dikarya</taxon>
        <taxon>Basidiomycota</taxon>
        <taxon>Agaricomycotina</taxon>
        <taxon>Agaricomycetes</taxon>
        <taxon>Agaricomycetidae</taxon>
        <taxon>Agaricales</taxon>
        <taxon>Marasmiineae</taxon>
        <taxon>Mycenaceae</taxon>
        <taxon>Mycena</taxon>
    </lineage>
</organism>
<dbReference type="Pfam" id="PF10544">
    <property type="entry name" value="T5orf172"/>
    <property type="match status" value="1"/>
</dbReference>
<feature type="compositionally biased region" description="Basic and acidic residues" evidence="1">
    <location>
        <begin position="372"/>
        <end position="391"/>
    </location>
</feature>
<feature type="domain" description="Bacteriophage T5 Orf172 DNA-binding" evidence="2">
    <location>
        <begin position="89"/>
        <end position="162"/>
    </location>
</feature>
<proteinExistence type="predicted"/>
<comment type="caution">
    <text evidence="3">The sequence shown here is derived from an EMBL/GenBank/DDBJ whole genome shotgun (WGS) entry which is preliminary data.</text>
</comment>
<sequence>MDALGQSERYSDDDSQFFISLSANIQTRRKVRVIVNAHKAGNNPVIPTCLNEYKTDGVGNNYMLLRQLWSDYHHWQKGAITTLELQAQTQVKWGESIDVARRRTEYHMCENKYRLVWFASYSAPERKLSESLVHDELIELGARAPFRKCSCGRRHREWFLWDVAGGENGRVIRCKEARTSILFRLIFHLHFKINKRSAHCDLLRHPKMPRHRTNRRLRAIIFAHNTGNNPAIPLSPNPYPSDGSGGDYIGFRQLHSDRHRHVDQSYILVISFFEFPGRQEPDPEFFPSIRKWYELSDRKLARPTQKGGLPTRSRPREQERKNLKRWWLYQADARGTPTRSRLLTTTDAESAWRVRAQELEEMVVVPGRCKRHTDAKSANDDRREVGRDGRLTRSQAGATGKPNGGPVKMTRRKPARVSRQ</sequence>
<name>A0AAD6RVU1_9AGAR</name>
<keyword evidence="4" id="KW-1185">Reference proteome</keyword>
<dbReference type="Proteomes" id="UP001218188">
    <property type="component" value="Unassembled WGS sequence"/>
</dbReference>
<accession>A0AAD6RVU1</accession>